<keyword evidence="2" id="KW-1185">Reference proteome</keyword>
<name>A0A5B7HDB2_PORTR</name>
<accession>A0A5B7HDB2</accession>
<reference evidence="1 2" key="1">
    <citation type="submission" date="2019-05" db="EMBL/GenBank/DDBJ databases">
        <title>Another draft genome of Portunus trituberculatus and its Hox gene families provides insights of decapod evolution.</title>
        <authorList>
            <person name="Jeong J.-H."/>
            <person name="Song I."/>
            <person name="Kim S."/>
            <person name="Choi T."/>
            <person name="Kim D."/>
            <person name="Ryu S."/>
            <person name="Kim W."/>
        </authorList>
    </citation>
    <scope>NUCLEOTIDE SEQUENCE [LARGE SCALE GENOMIC DNA]</scope>
    <source>
        <tissue evidence="1">Muscle</tissue>
    </source>
</reference>
<evidence type="ECO:0000313" key="1">
    <source>
        <dbReference type="EMBL" id="MPC67595.1"/>
    </source>
</evidence>
<evidence type="ECO:0000313" key="2">
    <source>
        <dbReference type="Proteomes" id="UP000324222"/>
    </source>
</evidence>
<dbReference type="EMBL" id="VSRR010026474">
    <property type="protein sequence ID" value="MPC67595.1"/>
    <property type="molecule type" value="Genomic_DNA"/>
</dbReference>
<gene>
    <name evidence="1" type="ORF">E2C01_061772</name>
</gene>
<dbReference type="Proteomes" id="UP000324222">
    <property type="component" value="Unassembled WGS sequence"/>
</dbReference>
<organism evidence="1 2">
    <name type="scientific">Portunus trituberculatus</name>
    <name type="common">Swimming crab</name>
    <name type="synonym">Neptunus trituberculatus</name>
    <dbReference type="NCBI Taxonomy" id="210409"/>
    <lineage>
        <taxon>Eukaryota</taxon>
        <taxon>Metazoa</taxon>
        <taxon>Ecdysozoa</taxon>
        <taxon>Arthropoda</taxon>
        <taxon>Crustacea</taxon>
        <taxon>Multicrustacea</taxon>
        <taxon>Malacostraca</taxon>
        <taxon>Eumalacostraca</taxon>
        <taxon>Eucarida</taxon>
        <taxon>Decapoda</taxon>
        <taxon>Pleocyemata</taxon>
        <taxon>Brachyura</taxon>
        <taxon>Eubrachyura</taxon>
        <taxon>Portunoidea</taxon>
        <taxon>Portunidae</taxon>
        <taxon>Portuninae</taxon>
        <taxon>Portunus</taxon>
    </lineage>
</organism>
<sequence length="83" mass="9371">MSRATTAVALPWSSSNARQARYLRQQQQSTQGRTKADPRSWLCAESVAPSVFVGHRAPQRFPLPAHQWCGTERPPNPSPSWWL</sequence>
<protein>
    <submittedName>
        <fullName evidence="1">Uncharacterized protein</fullName>
    </submittedName>
</protein>
<comment type="caution">
    <text evidence="1">The sequence shown here is derived from an EMBL/GenBank/DDBJ whole genome shotgun (WGS) entry which is preliminary data.</text>
</comment>
<dbReference type="AlphaFoldDB" id="A0A5B7HDB2"/>
<proteinExistence type="predicted"/>